<proteinExistence type="predicted"/>
<sequence>MWNLINPGVGIWNATDAEIRVEAVGGGQAVSVHCSGQQAVRFQAVGDDQFPELGESFVRGDQWHLWFPQGQGSYSLRLVLQPFTDRAGGLVIDTTVSIETTLLDSHPTIDLVATGDGLSAETFPAEAEWSRQSGHSGGPGAACVTSVFGPSLATSVLLGRRDYPFTMDLSDDAEMRLRLFGEFLEKGVIRRARPWIRIDQQTGPLDDDLIAQLWAQLQDSPLPLAS</sequence>
<dbReference type="EMBL" id="SJPZ01000001">
    <property type="protein sequence ID" value="TWU66166.1"/>
    <property type="molecule type" value="Genomic_DNA"/>
</dbReference>
<accession>A0A5C6FUY1</accession>
<dbReference type="Proteomes" id="UP000316476">
    <property type="component" value="Unassembled WGS sequence"/>
</dbReference>
<reference evidence="1 2" key="1">
    <citation type="submission" date="2019-02" db="EMBL/GenBank/DDBJ databases">
        <title>Deep-cultivation of Planctomycetes and their phenomic and genomic characterization uncovers novel biology.</title>
        <authorList>
            <person name="Wiegand S."/>
            <person name="Jogler M."/>
            <person name="Boedeker C."/>
            <person name="Pinto D."/>
            <person name="Vollmers J."/>
            <person name="Rivas-Marin E."/>
            <person name="Kohn T."/>
            <person name="Peeters S.H."/>
            <person name="Heuer A."/>
            <person name="Rast P."/>
            <person name="Oberbeckmann S."/>
            <person name="Bunk B."/>
            <person name="Jeske O."/>
            <person name="Meyerdierks A."/>
            <person name="Storesund J.E."/>
            <person name="Kallscheuer N."/>
            <person name="Luecker S."/>
            <person name="Lage O.M."/>
            <person name="Pohl T."/>
            <person name="Merkel B.J."/>
            <person name="Hornburger P."/>
            <person name="Mueller R.-W."/>
            <person name="Bruemmer F."/>
            <person name="Labrenz M."/>
            <person name="Spormann A.M."/>
            <person name="Op Den Camp H."/>
            <person name="Overmann J."/>
            <person name="Amann R."/>
            <person name="Jetten M.S.M."/>
            <person name="Mascher T."/>
            <person name="Medema M.H."/>
            <person name="Devos D.P."/>
            <person name="Kaster A.-K."/>
            <person name="Ovreas L."/>
            <person name="Rohde M."/>
            <person name="Galperin M.Y."/>
            <person name="Jogler C."/>
        </authorList>
    </citation>
    <scope>NUCLEOTIDE SEQUENCE [LARGE SCALE GENOMIC DNA]</scope>
    <source>
        <strain evidence="1 2">V7</strain>
    </source>
</reference>
<dbReference type="AlphaFoldDB" id="A0A5C6FUY1"/>
<organism evidence="1 2">
    <name type="scientific">Crateriforma conspicua</name>
    <dbReference type="NCBI Taxonomy" id="2527996"/>
    <lineage>
        <taxon>Bacteria</taxon>
        <taxon>Pseudomonadati</taxon>
        <taxon>Planctomycetota</taxon>
        <taxon>Planctomycetia</taxon>
        <taxon>Planctomycetales</taxon>
        <taxon>Planctomycetaceae</taxon>
        <taxon>Crateriforma</taxon>
    </lineage>
</organism>
<comment type="caution">
    <text evidence="1">The sequence shown here is derived from an EMBL/GenBank/DDBJ whole genome shotgun (WGS) entry which is preliminary data.</text>
</comment>
<dbReference type="OrthoDB" id="261242at2"/>
<gene>
    <name evidence="1" type="ORF">V7x_17240</name>
</gene>
<name>A0A5C6FUY1_9PLAN</name>
<evidence type="ECO:0000313" key="2">
    <source>
        <dbReference type="Proteomes" id="UP000316476"/>
    </source>
</evidence>
<evidence type="ECO:0000313" key="1">
    <source>
        <dbReference type="EMBL" id="TWU66166.1"/>
    </source>
</evidence>
<protein>
    <submittedName>
        <fullName evidence="1">Uncharacterized protein</fullName>
    </submittedName>
</protein>
<dbReference type="RefSeq" id="WP_146412787.1">
    <property type="nucleotide sequence ID" value="NZ_SJPZ01000001.1"/>
</dbReference>